<feature type="transmembrane region" description="Helical" evidence="1">
    <location>
        <begin position="33"/>
        <end position="57"/>
    </location>
</feature>
<accession>A0A914CMF5</accession>
<dbReference type="WBParaSite" id="ACRNAN_scaffold12244.g7783.t1">
    <property type="protein sequence ID" value="ACRNAN_scaffold12244.g7783.t1"/>
    <property type="gene ID" value="ACRNAN_scaffold12244.g7783"/>
</dbReference>
<evidence type="ECO:0000256" key="1">
    <source>
        <dbReference type="SAM" id="Phobius"/>
    </source>
</evidence>
<feature type="transmembrane region" description="Helical" evidence="1">
    <location>
        <begin position="5"/>
        <end position="21"/>
    </location>
</feature>
<keyword evidence="1" id="KW-1133">Transmembrane helix</keyword>
<evidence type="ECO:0000313" key="3">
    <source>
        <dbReference type="WBParaSite" id="ACRNAN_scaffold12244.g7783.t1"/>
    </source>
</evidence>
<sequence length="130" mass="14648">MVAGLLGICYSVLIIGFIVKAKKLGESQTIAKFQIIVTLQAVLICIEISFAASIYIIIQYFSIPYFVMISTHVMWMLVHGDTPIVYLALNKSLRNAVLDMFNLRRRFSTGVGEIRQVPSREHNPSNIILM</sequence>
<name>A0A914CMF5_9BILA</name>
<proteinExistence type="predicted"/>
<dbReference type="SUPFAM" id="SSF81321">
    <property type="entry name" value="Family A G protein-coupled receptor-like"/>
    <property type="match status" value="1"/>
</dbReference>
<dbReference type="PANTHER" id="PTHR23021">
    <property type="entry name" value="SERPENTINE RECEPTOR, CLASS T"/>
    <property type="match status" value="1"/>
</dbReference>
<dbReference type="AlphaFoldDB" id="A0A914CMF5"/>
<keyword evidence="1" id="KW-0472">Membrane</keyword>
<dbReference type="Pfam" id="PF10321">
    <property type="entry name" value="7TM_GPCR_Srt"/>
    <property type="match status" value="1"/>
</dbReference>
<dbReference type="InterPro" id="IPR019425">
    <property type="entry name" value="7TM_GPCR_serpentine_rcpt_Srt"/>
</dbReference>
<keyword evidence="1" id="KW-0812">Transmembrane</keyword>
<evidence type="ECO:0000313" key="2">
    <source>
        <dbReference type="Proteomes" id="UP000887540"/>
    </source>
</evidence>
<protein>
    <submittedName>
        <fullName evidence="3">Uncharacterized protein</fullName>
    </submittedName>
</protein>
<organism evidence="2 3">
    <name type="scientific">Acrobeloides nanus</name>
    <dbReference type="NCBI Taxonomy" id="290746"/>
    <lineage>
        <taxon>Eukaryota</taxon>
        <taxon>Metazoa</taxon>
        <taxon>Ecdysozoa</taxon>
        <taxon>Nematoda</taxon>
        <taxon>Chromadorea</taxon>
        <taxon>Rhabditida</taxon>
        <taxon>Tylenchina</taxon>
        <taxon>Cephalobomorpha</taxon>
        <taxon>Cephaloboidea</taxon>
        <taxon>Cephalobidae</taxon>
        <taxon>Acrobeloides</taxon>
    </lineage>
</organism>
<keyword evidence="2" id="KW-1185">Reference proteome</keyword>
<dbReference type="Proteomes" id="UP000887540">
    <property type="component" value="Unplaced"/>
</dbReference>
<reference evidence="3" key="1">
    <citation type="submission" date="2022-11" db="UniProtKB">
        <authorList>
            <consortium name="WormBaseParasite"/>
        </authorList>
    </citation>
    <scope>IDENTIFICATION</scope>
</reference>